<sequence length="153" mass="16332">MMHRPYYIILLLAFISIIAADDCDYNTPCKCPTGVDNNIHCGGELGTIYGCNYTHVYQCSLTGKICDFGYRKSCAECGALQCNKSVGLTSSSPTPPQPTTVTNSSQIPSINISTSTKYEIATKTETPTDDPTSPQKNLYIGIGIGSGIGGIVF</sequence>
<dbReference type="EMBL" id="CAJVPY010015884">
    <property type="protein sequence ID" value="CAG8754178.1"/>
    <property type="molecule type" value="Genomic_DNA"/>
</dbReference>
<dbReference type="AlphaFoldDB" id="A0A9N9IW70"/>
<reference evidence="2" key="1">
    <citation type="submission" date="2021-06" db="EMBL/GenBank/DDBJ databases">
        <authorList>
            <person name="Kallberg Y."/>
            <person name="Tangrot J."/>
            <person name="Rosling A."/>
        </authorList>
    </citation>
    <scope>NUCLEOTIDE SEQUENCE</scope>
    <source>
        <strain evidence="2">MA453B</strain>
    </source>
</reference>
<protein>
    <submittedName>
        <fullName evidence="2">21620_t:CDS:1</fullName>
    </submittedName>
</protein>
<dbReference type="Proteomes" id="UP000789405">
    <property type="component" value="Unassembled WGS sequence"/>
</dbReference>
<comment type="caution">
    <text evidence="2">The sequence shown here is derived from an EMBL/GenBank/DDBJ whole genome shotgun (WGS) entry which is preliminary data.</text>
</comment>
<proteinExistence type="predicted"/>
<accession>A0A9N9IW70</accession>
<evidence type="ECO:0000313" key="2">
    <source>
        <dbReference type="EMBL" id="CAG8754178.1"/>
    </source>
</evidence>
<evidence type="ECO:0000313" key="3">
    <source>
        <dbReference type="Proteomes" id="UP000789405"/>
    </source>
</evidence>
<feature type="signal peptide" evidence="1">
    <location>
        <begin position="1"/>
        <end position="20"/>
    </location>
</feature>
<gene>
    <name evidence="2" type="ORF">DERYTH_LOCUS17166</name>
</gene>
<name>A0A9N9IW70_9GLOM</name>
<organism evidence="2 3">
    <name type="scientific">Dentiscutata erythropus</name>
    <dbReference type="NCBI Taxonomy" id="1348616"/>
    <lineage>
        <taxon>Eukaryota</taxon>
        <taxon>Fungi</taxon>
        <taxon>Fungi incertae sedis</taxon>
        <taxon>Mucoromycota</taxon>
        <taxon>Glomeromycotina</taxon>
        <taxon>Glomeromycetes</taxon>
        <taxon>Diversisporales</taxon>
        <taxon>Gigasporaceae</taxon>
        <taxon>Dentiscutata</taxon>
    </lineage>
</organism>
<keyword evidence="1" id="KW-0732">Signal</keyword>
<keyword evidence="3" id="KW-1185">Reference proteome</keyword>
<dbReference type="OrthoDB" id="2443686at2759"/>
<evidence type="ECO:0000256" key="1">
    <source>
        <dbReference type="SAM" id="SignalP"/>
    </source>
</evidence>
<feature type="chain" id="PRO_5040209123" evidence="1">
    <location>
        <begin position="21"/>
        <end position="153"/>
    </location>
</feature>